<dbReference type="OrthoDB" id="275810at2157"/>
<dbReference type="GeneID" id="14209511"/>
<keyword evidence="1" id="KW-0472">Membrane</keyword>
<evidence type="ECO:0000256" key="1">
    <source>
        <dbReference type="SAM" id="Phobius"/>
    </source>
</evidence>
<name>A0A1I3TS28_9EURY</name>
<dbReference type="Proteomes" id="UP000182829">
    <property type="component" value="Unassembled WGS sequence"/>
</dbReference>
<sequence length="190" mass="20436">MSVTGSSALSIFLLLFALVAFYRAVRSYRRSRWIASVVSNTESNPGSGGKTTVRGAVSVTDPATVPREPPSEAVVDSGRPALVPWRIRRKIRTGGKRTSSRWRTVEGGLAAGDFSVLQDGRYVRVPGDELTTDEDETVDPFDASNLSLGDPEIDARLGDPDPVPNLLERIGLLGTDGLLRNVDVSISIGR</sequence>
<dbReference type="EMBL" id="FORO01000066">
    <property type="protein sequence ID" value="SFJ72421.1"/>
    <property type="molecule type" value="Genomic_DNA"/>
</dbReference>
<accession>A0A1I3TS28</accession>
<gene>
    <name evidence="2" type="ORF">SAMN05443661_1666</name>
</gene>
<organism evidence="2 3">
    <name type="scientific">Natronobacterium gregoryi</name>
    <dbReference type="NCBI Taxonomy" id="44930"/>
    <lineage>
        <taxon>Archaea</taxon>
        <taxon>Methanobacteriati</taxon>
        <taxon>Methanobacteriota</taxon>
        <taxon>Stenosarchaea group</taxon>
        <taxon>Halobacteria</taxon>
        <taxon>Halobacteriales</taxon>
        <taxon>Natrialbaceae</taxon>
        <taxon>Natronobacterium</taxon>
    </lineage>
</organism>
<keyword evidence="1" id="KW-1133">Transmembrane helix</keyword>
<dbReference type="RefSeq" id="WP_005579092.1">
    <property type="nucleotide sequence ID" value="NZ_FORO01000066.1"/>
</dbReference>
<dbReference type="AlphaFoldDB" id="A0A1I3TS28"/>
<protein>
    <submittedName>
        <fullName evidence="2">Uncharacterized protein</fullName>
    </submittedName>
</protein>
<evidence type="ECO:0000313" key="3">
    <source>
        <dbReference type="Proteomes" id="UP000182829"/>
    </source>
</evidence>
<proteinExistence type="predicted"/>
<keyword evidence="1" id="KW-0812">Transmembrane</keyword>
<evidence type="ECO:0000313" key="2">
    <source>
        <dbReference type="EMBL" id="SFJ72421.1"/>
    </source>
</evidence>
<feature type="transmembrane region" description="Helical" evidence="1">
    <location>
        <begin position="6"/>
        <end position="25"/>
    </location>
</feature>
<reference evidence="2 3" key="1">
    <citation type="submission" date="2016-10" db="EMBL/GenBank/DDBJ databases">
        <authorList>
            <person name="de Groot N.N."/>
        </authorList>
    </citation>
    <scope>NUCLEOTIDE SEQUENCE [LARGE SCALE GENOMIC DNA]</scope>
    <source>
        <strain evidence="2 3">SP2</strain>
    </source>
</reference>